<feature type="domain" description="BTB" evidence="10">
    <location>
        <begin position="42"/>
        <end position="107"/>
    </location>
</feature>
<dbReference type="Proteomes" id="UP001075354">
    <property type="component" value="Chromosome 4"/>
</dbReference>
<evidence type="ECO:0000313" key="11">
    <source>
        <dbReference type="EMBL" id="KAJ1528610.1"/>
    </source>
</evidence>
<dbReference type="PANTHER" id="PTHR23110">
    <property type="entry name" value="BTB DOMAIN TRANSCRIPTION FACTOR"/>
    <property type="match status" value="1"/>
</dbReference>
<protein>
    <recommendedName>
        <fullName evidence="10">BTB domain-containing protein</fullName>
    </recommendedName>
</protein>
<keyword evidence="7" id="KW-0539">Nucleus</keyword>
<evidence type="ECO:0000259" key="10">
    <source>
        <dbReference type="PROSITE" id="PS50097"/>
    </source>
</evidence>
<dbReference type="Pfam" id="PF00651">
    <property type="entry name" value="BTB"/>
    <property type="match status" value="1"/>
</dbReference>
<dbReference type="EMBL" id="JAPTSV010000004">
    <property type="protein sequence ID" value="KAJ1528610.1"/>
    <property type="molecule type" value="Genomic_DNA"/>
</dbReference>
<feature type="region of interest" description="Disordered" evidence="9">
    <location>
        <begin position="141"/>
        <end position="221"/>
    </location>
</feature>
<feature type="compositionally biased region" description="Low complexity" evidence="9">
    <location>
        <begin position="179"/>
        <end position="203"/>
    </location>
</feature>
<sequence>MTEADKMASKSDDKLSLSLRWGSHRETVLQSLESSYGDQDFVDMTLACEGQSIKAHKVVVSACSSHLKQLLKENPSPHPIIILKDVAMTELRRLLEFMYCGRVTVEQQQLESLLEAAKMLGIRALASAIWFKESLEELEGENLNSTSTLESDNSIRQRLKRNRSESPTLSKRPRPVPPLQSILAQTLLTSSTSTRQGQGESSSEMTAGSPARSSSPPNTLAKLLAQSPTSTFGSCHSLEAETNNLESNFLKVDNNSCTSNQVDVGLQLKQEAVDLDLGMDNPTEALELEYQNPDFDDTIDTDSYQQQIGLTSSVGFESVHERIGNATAFMLSLAQRANQNNPFVSPPLERKLSFHEPRPCPVCNKMYRDAAILRTHMATMHPTARLNTTDLARVVSAGESSRSAPLSAAEYLASMAENRKSDSQWRRWQ</sequence>
<keyword evidence="12" id="KW-1185">Reference proteome</keyword>
<evidence type="ECO:0000256" key="5">
    <source>
        <dbReference type="ARBA" id="ARBA00023015"/>
    </source>
</evidence>
<dbReference type="CDD" id="cd18315">
    <property type="entry name" value="BTB_POZ_BAB-like"/>
    <property type="match status" value="1"/>
</dbReference>
<gene>
    <name evidence="11" type="ORF">ONE63_007009</name>
</gene>
<dbReference type="GO" id="GO:0007464">
    <property type="term" value="P:R3/R4 cell fate commitment"/>
    <property type="evidence" value="ECO:0007669"/>
    <property type="project" value="UniProtKB-ARBA"/>
</dbReference>
<evidence type="ECO:0000256" key="3">
    <source>
        <dbReference type="ARBA" id="ARBA00022782"/>
    </source>
</evidence>
<dbReference type="PROSITE" id="PS50097">
    <property type="entry name" value="BTB"/>
    <property type="match status" value="1"/>
</dbReference>
<comment type="subcellular location">
    <subcellularLocation>
        <location evidence="1">Nucleus</location>
    </subcellularLocation>
</comment>
<evidence type="ECO:0000256" key="9">
    <source>
        <dbReference type="SAM" id="MobiDB-lite"/>
    </source>
</evidence>
<dbReference type="GO" id="GO:0035167">
    <property type="term" value="P:larval lymph gland hemopoiesis"/>
    <property type="evidence" value="ECO:0007669"/>
    <property type="project" value="UniProtKB-ARBA"/>
</dbReference>
<dbReference type="SUPFAM" id="SSF54695">
    <property type="entry name" value="POZ domain"/>
    <property type="match status" value="1"/>
</dbReference>
<name>A0AAV7XT78_9NEOP</name>
<organism evidence="11 12">
    <name type="scientific">Megalurothrips usitatus</name>
    <name type="common">bean blossom thrips</name>
    <dbReference type="NCBI Taxonomy" id="439358"/>
    <lineage>
        <taxon>Eukaryota</taxon>
        <taxon>Metazoa</taxon>
        <taxon>Ecdysozoa</taxon>
        <taxon>Arthropoda</taxon>
        <taxon>Hexapoda</taxon>
        <taxon>Insecta</taxon>
        <taxon>Pterygota</taxon>
        <taxon>Neoptera</taxon>
        <taxon>Paraneoptera</taxon>
        <taxon>Thysanoptera</taxon>
        <taxon>Terebrantia</taxon>
        <taxon>Thripoidea</taxon>
        <taxon>Thripidae</taxon>
        <taxon>Megalurothrips</taxon>
    </lineage>
</organism>
<proteinExistence type="predicted"/>
<dbReference type="GO" id="GO:0045467">
    <property type="term" value="P:R7 cell development"/>
    <property type="evidence" value="ECO:0007669"/>
    <property type="project" value="UniProtKB-ARBA"/>
</dbReference>
<dbReference type="PROSITE" id="PS00028">
    <property type="entry name" value="ZINC_FINGER_C2H2_1"/>
    <property type="match status" value="1"/>
</dbReference>
<reference evidence="11" key="1">
    <citation type="submission" date="2022-12" db="EMBL/GenBank/DDBJ databases">
        <title>Chromosome-level genome assembly of the bean flower thrips Megalurothrips usitatus.</title>
        <authorList>
            <person name="Ma L."/>
            <person name="Liu Q."/>
            <person name="Li H."/>
            <person name="Cai W."/>
        </authorList>
    </citation>
    <scope>NUCLEOTIDE SEQUENCE</scope>
    <source>
        <strain evidence="11">Cailab_2022a</strain>
    </source>
</reference>
<dbReference type="SMART" id="SM00225">
    <property type="entry name" value="BTB"/>
    <property type="match status" value="1"/>
</dbReference>
<dbReference type="InterPro" id="IPR051095">
    <property type="entry name" value="Dros_DevTransReg"/>
</dbReference>
<dbReference type="GO" id="GO:0008406">
    <property type="term" value="P:gonad development"/>
    <property type="evidence" value="ECO:0007669"/>
    <property type="project" value="UniProtKB-ARBA"/>
</dbReference>
<dbReference type="GO" id="GO:0016199">
    <property type="term" value="P:axon midline choice point recognition"/>
    <property type="evidence" value="ECO:0007669"/>
    <property type="project" value="UniProtKB-ARBA"/>
</dbReference>
<dbReference type="Gene3D" id="3.30.710.10">
    <property type="entry name" value="Potassium Channel Kv1.1, Chain A"/>
    <property type="match status" value="1"/>
</dbReference>
<dbReference type="AlphaFoldDB" id="A0AAV7XT78"/>
<dbReference type="InterPro" id="IPR000210">
    <property type="entry name" value="BTB/POZ_dom"/>
</dbReference>
<dbReference type="InterPro" id="IPR013087">
    <property type="entry name" value="Znf_C2H2_type"/>
</dbReference>
<dbReference type="InterPro" id="IPR011333">
    <property type="entry name" value="SKP1/BTB/POZ_sf"/>
</dbReference>
<feature type="compositionally biased region" description="Polar residues" evidence="9">
    <location>
        <begin position="146"/>
        <end position="156"/>
    </location>
</feature>
<evidence type="ECO:0000256" key="7">
    <source>
        <dbReference type="ARBA" id="ARBA00023242"/>
    </source>
</evidence>
<keyword evidence="3" id="KW-0221">Differentiation</keyword>
<evidence type="ECO:0000256" key="4">
    <source>
        <dbReference type="ARBA" id="ARBA00022902"/>
    </source>
</evidence>
<evidence type="ECO:0000256" key="1">
    <source>
        <dbReference type="ARBA" id="ARBA00004123"/>
    </source>
</evidence>
<evidence type="ECO:0000256" key="8">
    <source>
        <dbReference type="ARBA" id="ARBA00037382"/>
    </source>
</evidence>
<evidence type="ECO:0000256" key="2">
    <source>
        <dbReference type="ARBA" id="ARBA00022473"/>
    </source>
</evidence>
<dbReference type="GO" id="GO:0006357">
    <property type="term" value="P:regulation of transcription by RNA polymerase II"/>
    <property type="evidence" value="ECO:0007669"/>
    <property type="project" value="TreeGrafter"/>
</dbReference>
<dbReference type="GO" id="GO:0005634">
    <property type="term" value="C:nucleus"/>
    <property type="evidence" value="ECO:0007669"/>
    <property type="project" value="UniProtKB-SubCell"/>
</dbReference>
<comment type="caution">
    <text evidence="11">The sequence shown here is derived from an EMBL/GenBank/DDBJ whole genome shotgun (WGS) entry which is preliminary data.</text>
</comment>
<keyword evidence="6" id="KW-0804">Transcription</keyword>
<comment type="function">
    <text evidence="8">Putative transcription factor required for axon growth and guidance in the central and peripheral nervous systems. Repels CNS axons away from the midline by promoting the expression of the midline repellent sli and its receptor robo.</text>
</comment>
<accession>A0AAV7XT78</accession>
<dbReference type="GO" id="GO:0007526">
    <property type="term" value="P:larval somatic muscle development"/>
    <property type="evidence" value="ECO:0007669"/>
    <property type="project" value="UniProtKB-ARBA"/>
</dbReference>
<keyword evidence="2" id="KW-0217">Developmental protein</keyword>
<evidence type="ECO:0000313" key="12">
    <source>
        <dbReference type="Proteomes" id="UP001075354"/>
    </source>
</evidence>
<evidence type="ECO:0000256" key="6">
    <source>
        <dbReference type="ARBA" id="ARBA00023163"/>
    </source>
</evidence>
<dbReference type="GO" id="GO:0045476">
    <property type="term" value="P:nurse cell apoptotic process"/>
    <property type="evidence" value="ECO:0007669"/>
    <property type="project" value="UniProtKB-ARBA"/>
</dbReference>
<keyword evidence="4" id="KW-0524">Neurogenesis</keyword>
<keyword evidence="5" id="KW-0805">Transcription regulation</keyword>
<dbReference type="GO" id="GO:0048813">
    <property type="term" value="P:dendrite morphogenesis"/>
    <property type="evidence" value="ECO:0007669"/>
    <property type="project" value="UniProtKB-ARBA"/>
</dbReference>
<dbReference type="PANTHER" id="PTHR23110:SF111">
    <property type="entry name" value="LONGITUDINALS LACKING PROTEIN, ISOFORMS F_I_K_T"/>
    <property type="match status" value="1"/>
</dbReference>